<evidence type="ECO:0000256" key="2">
    <source>
        <dbReference type="ARBA" id="ARBA00022692"/>
    </source>
</evidence>
<evidence type="ECO:0000256" key="1">
    <source>
        <dbReference type="ARBA" id="ARBA00004141"/>
    </source>
</evidence>
<dbReference type="GO" id="GO:0005248">
    <property type="term" value="F:voltage-gated sodium channel activity"/>
    <property type="evidence" value="ECO:0007669"/>
    <property type="project" value="TreeGrafter"/>
</dbReference>
<feature type="compositionally biased region" description="Low complexity" evidence="5">
    <location>
        <begin position="538"/>
        <end position="548"/>
    </location>
</feature>
<dbReference type="InterPro" id="IPR005821">
    <property type="entry name" value="Ion_trans_dom"/>
</dbReference>
<dbReference type="GO" id="GO:0086010">
    <property type="term" value="P:membrane depolarization during action potential"/>
    <property type="evidence" value="ECO:0007669"/>
    <property type="project" value="TreeGrafter"/>
</dbReference>
<keyword evidence="4" id="KW-0472">Membrane</keyword>
<evidence type="ECO:0000256" key="4">
    <source>
        <dbReference type="ARBA" id="ARBA00023136"/>
    </source>
</evidence>
<name>A0A5J5CVW3_9PERO</name>
<sequence>MLLFFIYAALGVELFGELVCNEDYPCEGMSRHATFENFGMAFLTLFQVSTGDNWNGIMKDTLRECPPDHGTDVDYACNPSLQFISPMYFVSFVLTAQFVLINVVVAVLMKHLDDSNKEAQEEAEMDAEIELELAQGTLCCMGAPSCGGGRVEKGLVAAGPGGTAGGRDRGGPIRERGEGVRKMRHSAGSAHPGAYSSHDSSRTLYSPAQESQWLDSVSLLIKDTLEGEMLMIDNLSGSVFHHYSSPSPICKDCRGHPQEIKMAEIEQASLKSEQLSDKSSSPNLDDLSLDEHIAYQLLVREGKGRCSSDSRSSEEAGGGGSHAGGHQTQTVVQSQVQGSGQPCLALSTGSEVETALQEMEMQPYMRSPHCSPGGISSSSNNKERNQRGRAASGISPLFHLPAEFFHPAGTAIPAPPRSRSLRLSRGLRLTSPDSWASLRSPGAHSKMLCTQCPSHSDSSLATGSSEGSLQTTLEEGLSFSISPPQNLELPLSSAPLPLVCPLPLPEDGTAISSPVQILRPRPSPSSAPTLQATRGHQRSQSSGRGSTSPGYTRDDSIDPSDEDLGIGIGSSIGGCGSSQAGNSEHLSETLSSLSLTSLLSPSSLVHPGGAVKKCNSTGSLDKGGMLLSSRGRESRREILGLELMDPQGFLANPWTGVLVDTRRGEGRVEIGDGEQGFKGKSSSQTTVGPRRKNR</sequence>
<keyword evidence="2" id="KW-0812">Transmembrane</keyword>
<feature type="region of interest" description="Disordered" evidence="5">
    <location>
        <begin position="514"/>
        <end position="583"/>
    </location>
</feature>
<evidence type="ECO:0000313" key="7">
    <source>
        <dbReference type="EMBL" id="KAA8584993.1"/>
    </source>
</evidence>
<dbReference type="FunFam" id="1.10.287.70:FF:000054">
    <property type="entry name" value="Voltage-dependent T-type calcium channel subunit alpha"/>
    <property type="match status" value="1"/>
</dbReference>
<dbReference type="Gene3D" id="1.10.287.70">
    <property type="match status" value="1"/>
</dbReference>
<feature type="compositionally biased region" description="Basic and acidic residues" evidence="5">
    <location>
        <begin position="304"/>
        <end position="314"/>
    </location>
</feature>
<dbReference type="Pfam" id="PF00520">
    <property type="entry name" value="Ion_trans"/>
    <property type="match status" value="1"/>
</dbReference>
<dbReference type="GO" id="GO:0043005">
    <property type="term" value="C:neuron projection"/>
    <property type="evidence" value="ECO:0007669"/>
    <property type="project" value="TreeGrafter"/>
</dbReference>
<evidence type="ECO:0000256" key="5">
    <source>
        <dbReference type="SAM" id="MobiDB-lite"/>
    </source>
</evidence>
<evidence type="ECO:0000259" key="6">
    <source>
        <dbReference type="Pfam" id="PF00520"/>
    </source>
</evidence>
<dbReference type="InterPro" id="IPR043203">
    <property type="entry name" value="VGCC_Ca_Na"/>
</dbReference>
<accession>A0A5J5CVW3</accession>
<feature type="domain" description="Ion transport" evidence="6">
    <location>
        <begin position="1"/>
        <end position="119"/>
    </location>
</feature>
<evidence type="ECO:0000256" key="3">
    <source>
        <dbReference type="ARBA" id="ARBA00022989"/>
    </source>
</evidence>
<organism evidence="7 8">
    <name type="scientific">Etheostoma spectabile</name>
    <name type="common">orangethroat darter</name>
    <dbReference type="NCBI Taxonomy" id="54343"/>
    <lineage>
        <taxon>Eukaryota</taxon>
        <taxon>Metazoa</taxon>
        <taxon>Chordata</taxon>
        <taxon>Craniata</taxon>
        <taxon>Vertebrata</taxon>
        <taxon>Euteleostomi</taxon>
        <taxon>Actinopterygii</taxon>
        <taxon>Neopterygii</taxon>
        <taxon>Teleostei</taxon>
        <taxon>Neoteleostei</taxon>
        <taxon>Acanthomorphata</taxon>
        <taxon>Eupercaria</taxon>
        <taxon>Perciformes</taxon>
        <taxon>Percoidei</taxon>
        <taxon>Percidae</taxon>
        <taxon>Etheostomatinae</taxon>
        <taxon>Etheostoma</taxon>
    </lineage>
</organism>
<feature type="region of interest" description="Disordered" evidence="5">
    <location>
        <begin position="304"/>
        <end position="351"/>
    </location>
</feature>
<dbReference type="Proteomes" id="UP000327493">
    <property type="component" value="Chromosome 15"/>
</dbReference>
<dbReference type="PANTHER" id="PTHR10037">
    <property type="entry name" value="VOLTAGE-GATED CATION CHANNEL CALCIUM AND SODIUM"/>
    <property type="match status" value="1"/>
</dbReference>
<comment type="subcellular location">
    <subcellularLocation>
        <location evidence="1">Membrane</location>
        <topology evidence="1">Multi-pass membrane protein</topology>
    </subcellularLocation>
</comment>
<keyword evidence="8" id="KW-1185">Reference proteome</keyword>
<feature type="compositionally biased region" description="Low complexity" evidence="5">
    <location>
        <begin position="324"/>
        <end position="341"/>
    </location>
</feature>
<dbReference type="EMBL" id="VOFY01000015">
    <property type="protein sequence ID" value="KAA8584993.1"/>
    <property type="molecule type" value="Genomic_DNA"/>
</dbReference>
<dbReference type="GO" id="GO:0070509">
    <property type="term" value="P:calcium ion import"/>
    <property type="evidence" value="ECO:0007669"/>
    <property type="project" value="TreeGrafter"/>
</dbReference>
<proteinExistence type="predicted"/>
<reference evidence="7 8" key="1">
    <citation type="submission" date="2019-08" db="EMBL/GenBank/DDBJ databases">
        <title>A chromosome-level genome assembly, high-density linkage maps, and genome scans reveal the genomic architecture of hybrid incompatibilities underlying speciation via character displacement in darters (Percidae: Etheostominae).</title>
        <authorList>
            <person name="Moran R.L."/>
            <person name="Catchen J.M."/>
            <person name="Fuller R.C."/>
        </authorList>
    </citation>
    <scope>NUCLEOTIDE SEQUENCE [LARGE SCALE GENOMIC DNA]</scope>
    <source>
        <strain evidence="7">EspeVRDwgs_2016</strain>
        <tissue evidence="7">Muscle</tissue>
    </source>
</reference>
<feature type="region of interest" description="Disordered" evidence="5">
    <location>
        <begin position="665"/>
        <end position="694"/>
    </location>
</feature>
<keyword evidence="3" id="KW-1133">Transmembrane helix</keyword>
<feature type="compositionally biased region" description="Gly residues" evidence="5">
    <location>
        <begin position="566"/>
        <end position="576"/>
    </location>
</feature>
<dbReference type="GO" id="GO:0001518">
    <property type="term" value="C:voltage-gated sodium channel complex"/>
    <property type="evidence" value="ECO:0007669"/>
    <property type="project" value="TreeGrafter"/>
</dbReference>
<dbReference type="AlphaFoldDB" id="A0A5J5CVW3"/>
<evidence type="ECO:0000313" key="8">
    <source>
        <dbReference type="Proteomes" id="UP000327493"/>
    </source>
</evidence>
<feature type="region of interest" description="Disordered" evidence="5">
    <location>
        <begin position="450"/>
        <end position="469"/>
    </location>
</feature>
<dbReference type="PANTHER" id="PTHR10037:SF209">
    <property type="entry name" value="VOLTAGE-DEPENDENT T-TYPE CALCIUM CHANNEL SUBUNIT ALPHA"/>
    <property type="match status" value="1"/>
</dbReference>
<dbReference type="GO" id="GO:0045956">
    <property type="term" value="P:positive regulation of calcium ion-dependent exocytosis"/>
    <property type="evidence" value="ECO:0007669"/>
    <property type="project" value="TreeGrafter"/>
</dbReference>
<feature type="compositionally biased region" description="Polar residues" evidence="5">
    <location>
        <begin position="451"/>
        <end position="469"/>
    </location>
</feature>
<feature type="region of interest" description="Disordered" evidence="5">
    <location>
        <begin position="364"/>
        <end position="390"/>
    </location>
</feature>
<dbReference type="GO" id="GO:0008332">
    <property type="term" value="F:low voltage-gated calcium channel activity"/>
    <property type="evidence" value="ECO:0007669"/>
    <property type="project" value="TreeGrafter"/>
</dbReference>
<comment type="caution">
    <text evidence="7">The sequence shown here is derived from an EMBL/GenBank/DDBJ whole genome shotgun (WGS) entry which is preliminary data.</text>
</comment>
<gene>
    <name evidence="7" type="ORF">FQN60_003687</name>
</gene>
<protein>
    <recommendedName>
        <fullName evidence="6">Ion transport domain-containing protein</fullName>
    </recommendedName>
</protein>